<comment type="caution">
    <text evidence="2">The sequence shown here is derived from an EMBL/GenBank/DDBJ whole genome shotgun (WGS) entry which is preliminary data.</text>
</comment>
<accession>A0AAE3HEE2</accession>
<evidence type="ECO:0000256" key="1">
    <source>
        <dbReference type="SAM" id="Phobius"/>
    </source>
</evidence>
<evidence type="ECO:0000313" key="3">
    <source>
        <dbReference type="Proteomes" id="UP001205748"/>
    </source>
</evidence>
<dbReference type="PANTHER" id="PTHR40044">
    <property type="entry name" value="INTEGRAL MEMBRANE PROTEIN-RELATED"/>
    <property type="match status" value="1"/>
</dbReference>
<feature type="transmembrane region" description="Helical" evidence="1">
    <location>
        <begin position="70"/>
        <end position="88"/>
    </location>
</feature>
<protein>
    <submittedName>
        <fullName evidence="2">QueT transporter family protein</fullName>
    </submittedName>
</protein>
<dbReference type="Pfam" id="PF06177">
    <property type="entry name" value="QueT"/>
    <property type="match status" value="1"/>
</dbReference>
<dbReference type="PANTHER" id="PTHR40044:SF1">
    <property type="entry name" value="INTEGRAL MEMBRANE PROTEIN"/>
    <property type="match status" value="1"/>
</dbReference>
<proteinExistence type="predicted"/>
<evidence type="ECO:0000313" key="2">
    <source>
        <dbReference type="EMBL" id="MCR1899001.1"/>
    </source>
</evidence>
<reference evidence="2" key="1">
    <citation type="submission" date="2022-07" db="EMBL/GenBank/DDBJ databases">
        <title>Enhanced cultured diversity of the mouse gut microbiota enables custom-made synthetic communities.</title>
        <authorList>
            <person name="Afrizal A."/>
        </authorList>
    </citation>
    <scope>NUCLEOTIDE SEQUENCE</scope>
    <source>
        <strain evidence="2">DSM 28593</strain>
    </source>
</reference>
<keyword evidence="3" id="KW-1185">Reference proteome</keyword>
<keyword evidence="1" id="KW-1133">Transmembrane helix</keyword>
<dbReference type="Proteomes" id="UP001205748">
    <property type="component" value="Unassembled WGS sequence"/>
</dbReference>
<sequence length="154" mass="16575">MNRNIRLLTTGAIIAAIYVVVTIALAPLSYGPLQIRISEALTVLPYFTPAAIPGLFIGCIIANFNSPLGMLDVIVGSLATLLAAFITWKIKDKRLVPLPSIVVNAIVVPFVLKYTLGAPYLPSMLWVALGQAIACYGLGYPLLLVFKNKSIFSK</sequence>
<name>A0AAE3HEE2_9FIRM</name>
<dbReference type="AlphaFoldDB" id="A0AAE3HEE2"/>
<dbReference type="RefSeq" id="WP_257530892.1">
    <property type="nucleotide sequence ID" value="NZ_JANKAS010000006.1"/>
</dbReference>
<feature type="transmembrane region" description="Helical" evidence="1">
    <location>
        <begin position="12"/>
        <end position="31"/>
    </location>
</feature>
<feature type="transmembrane region" description="Helical" evidence="1">
    <location>
        <begin position="124"/>
        <end position="146"/>
    </location>
</feature>
<organism evidence="2 3">
    <name type="scientific">Irregularibacter muris</name>
    <dbReference type="NCBI Taxonomy" id="1796619"/>
    <lineage>
        <taxon>Bacteria</taxon>
        <taxon>Bacillati</taxon>
        <taxon>Bacillota</taxon>
        <taxon>Clostridia</taxon>
        <taxon>Eubacteriales</taxon>
        <taxon>Eubacteriaceae</taxon>
        <taxon>Irregularibacter</taxon>
    </lineage>
</organism>
<gene>
    <name evidence="2" type="ORF">NSA47_08385</name>
</gene>
<keyword evidence="1" id="KW-0472">Membrane</keyword>
<dbReference type="EMBL" id="JANKAS010000006">
    <property type="protein sequence ID" value="MCR1899001.1"/>
    <property type="molecule type" value="Genomic_DNA"/>
</dbReference>
<feature type="transmembrane region" description="Helical" evidence="1">
    <location>
        <begin position="43"/>
        <end position="64"/>
    </location>
</feature>
<keyword evidence="1" id="KW-0812">Transmembrane</keyword>
<dbReference type="PIRSF" id="PIRSF031501">
    <property type="entry name" value="QueT"/>
    <property type="match status" value="1"/>
</dbReference>
<dbReference type="InterPro" id="IPR010387">
    <property type="entry name" value="QueT"/>
</dbReference>